<evidence type="ECO:0000313" key="8">
    <source>
        <dbReference type="Proteomes" id="UP000800200"/>
    </source>
</evidence>
<name>A0A6A6DW76_9PEZI</name>
<gene>
    <name evidence="7" type="ORF">K469DRAFT_728598</name>
</gene>
<dbReference type="Proteomes" id="UP000800200">
    <property type="component" value="Unassembled WGS sequence"/>
</dbReference>
<feature type="transmembrane region" description="Helical" evidence="6">
    <location>
        <begin position="262"/>
        <end position="283"/>
    </location>
</feature>
<dbReference type="AlphaFoldDB" id="A0A6A6DW76"/>
<keyword evidence="8" id="KW-1185">Reference proteome</keyword>
<dbReference type="GO" id="GO:0033229">
    <property type="term" value="F:cysteine transmembrane transporter activity"/>
    <property type="evidence" value="ECO:0007669"/>
    <property type="project" value="TreeGrafter"/>
</dbReference>
<feature type="transmembrane region" description="Helical" evidence="6">
    <location>
        <begin position="198"/>
        <end position="223"/>
    </location>
</feature>
<feature type="transmembrane region" description="Helical" evidence="6">
    <location>
        <begin position="235"/>
        <end position="255"/>
    </location>
</feature>
<feature type="transmembrane region" description="Helical" evidence="6">
    <location>
        <begin position="171"/>
        <end position="191"/>
    </location>
</feature>
<dbReference type="GO" id="GO:0016020">
    <property type="term" value="C:membrane"/>
    <property type="evidence" value="ECO:0007669"/>
    <property type="project" value="UniProtKB-SubCell"/>
</dbReference>
<feature type="transmembrane region" description="Helical" evidence="6">
    <location>
        <begin position="103"/>
        <end position="124"/>
    </location>
</feature>
<dbReference type="InterPro" id="IPR036259">
    <property type="entry name" value="MFS_trans_sf"/>
</dbReference>
<evidence type="ECO:0000256" key="3">
    <source>
        <dbReference type="ARBA" id="ARBA00022692"/>
    </source>
</evidence>
<evidence type="ECO:0000313" key="7">
    <source>
        <dbReference type="EMBL" id="KAF2182438.1"/>
    </source>
</evidence>
<organism evidence="7 8">
    <name type="scientific">Zopfia rhizophila CBS 207.26</name>
    <dbReference type="NCBI Taxonomy" id="1314779"/>
    <lineage>
        <taxon>Eukaryota</taxon>
        <taxon>Fungi</taxon>
        <taxon>Dikarya</taxon>
        <taxon>Ascomycota</taxon>
        <taxon>Pezizomycotina</taxon>
        <taxon>Dothideomycetes</taxon>
        <taxon>Dothideomycetes incertae sedis</taxon>
        <taxon>Zopfiaceae</taxon>
        <taxon>Zopfia</taxon>
    </lineage>
</organism>
<feature type="transmembrane region" description="Helical" evidence="6">
    <location>
        <begin position="289"/>
        <end position="312"/>
    </location>
</feature>
<protein>
    <submittedName>
        <fullName evidence="7">MFS general substrate transporter</fullName>
    </submittedName>
</protein>
<evidence type="ECO:0000256" key="1">
    <source>
        <dbReference type="ARBA" id="ARBA00004141"/>
    </source>
</evidence>
<proteinExistence type="predicted"/>
<keyword evidence="2" id="KW-0813">Transport</keyword>
<keyword evidence="5 6" id="KW-0472">Membrane</keyword>
<reference evidence="7" key="1">
    <citation type="journal article" date="2020" name="Stud. Mycol.">
        <title>101 Dothideomycetes genomes: a test case for predicting lifestyles and emergence of pathogens.</title>
        <authorList>
            <person name="Haridas S."/>
            <person name="Albert R."/>
            <person name="Binder M."/>
            <person name="Bloem J."/>
            <person name="Labutti K."/>
            <person name="Salamov A."/>
            <person name="Andreopoulos B."/>
            <person name="Baker S."/>
            <person name="Barry K."/>
            <person name="Bills G."/>
            <person name="Bluhm B."/>
            <person name="Cannon C."/>
            <person name="Castanera R."/>
            <person name="Culley D."/>
            <person name="Daum C."/>
            <person name="Ezra D."/>
            <person name="Gonzalez J."/>
            <person name="Henrissat B."/>
            <person name="Kuo A."/>
            <person name="Liang C."/>
            <person name="Lipzen A."/>
            <person name="Lutzoni F."/>
            <person name="Magnuson J."/>
            <person name="Mondo S."/>
            <person name="Nolan M."/>
            <person name="Ohm R."/>
            <person name="Pangilinan J."/>
            <person name="Park H.-J."/>
            <person name="Ramirez L."/>
            <person name="Alfaro M."/>
            <person name="Sun H."/>
            <person name="Tritt A."/>
            <person name="Yoshinaga Y."/>
            <person name="Zwiers L.-H."/>
            <person name="Turgeon B."/>
            <person name="Goodwin S."/>
            <person name="Spatafora J."/>
            <person name="Crous P."/>
            <person name="Grigoriev I."/>
        </authorList>
    </citation>
    <scope>NUCLEOTIDE SEQUENCE</scope>
    <source>
        <strain evidence="7">CBS 207.26</strain>
    </source>
</reference>
<feature type="transmembrane region" description="Helical" evidence="6">
    <location>
        <begin position="324"/>
        <end position="344"/>
    </location>
</feature>
<evidence type="ECO:0000256" key="2">
    <source>
        <dbReference type="ARBA" id="ARBA00022448"/>
    </source>
</evidence>
<sequence length="400" mass="43866">MRSDPYPVGIDSECRAAISQAADLEIDSATNKHLFWKVNKRILVVMLGLRTLGFNSIMRIQKDANLHGNSIQYSWLGTILYMGLLAGEYPTNLLLQKLPVAKYLAANVFCWGTVIACSAAVTNFRALMYRTAMWYTREEQSVLTSLRYCMTGVQLMVGGLIVYGTSHLKHAAIHSWQLLFLALGGATTLWACFISRPVVWCCVLQLTSTLIIGGLGVFSNLVISHFGFTVLQMQLLNITQGGVTILVMVGSAALAQKIEQTLLIMLIWILPAISGTGVILGIVPTHANAAGLLIAFYCTQFILAEGNMIFSLSCNIAGQTKKSITFSMTFVAWAAGNMTAPQLFQTNDAPRYRHGFTAHLCLDIIFIAEIAATRLLLYRRNKHKAAAAATTVDRLLTIFS</sequence>
<dbReference type="EMBL" id="ML994648">
    <property type="protein sequence ID" value="KAF2182438.1"/>
    <property type="molecule type" value="Genomic_DNA"/>
</dbReference>
<dbReference type="PANTHER" id="PTHR43791:SF63">
    <property type="entry name" value="HIGH AFFINITY CYSTEINE TRANSPORTER"/>
    <property type="match status" value="1"/>
</dbReference>
<feature type="transmembrane region" description="Helical" evidence="6">
    <location>
        <begin position="145"/>
        <end position="165"/>
    </location>
</feature>
<evidence type="ECO:0000256" key="4">
    <source>
        <dbReference type="ARBA" id="ARBA00022989"/>
    </source>
</evidence>
<feature type="transmembrane region" description="Helical" evidence="6">
    <location>
        <begin position="356"/>
        <end position="377"/>
    </location>
</feature>
<keyword evidence="4 6" id="KW-1133">Transmembrane helix</keyword>
<comment type="subcellular location">
    <subcellularLocation>
        <location evidence="1">Membrane</location>
        <topology evidence="1">Multi-pass membrane protein</topology>
    </subcellularLocation>
</comment>
<evidence type="ECO:0000256" key="5">
    <source>
        <dbReference type="ARBA" id="ARBA00023136"/>
    </source>
</evidence>
<dbReference type="OrthoDB" id="6730379at2759"/>
<feature type="transmembrane region" description="Helical" evidence="6">
    <location>
        <begin position="73"/>
        <end position="91"/>
    </location>
</feature>
<accession>A0A6A6DW76</accession>
<evidence type="ECO:0000256" key="6">
    <source>
        <dbReference type="SAM" id="Phobius"/>
    </source>
</evidence>
<dbReference type="PANTHER" id="PTHR43791">
    <property type="entry name" value="PERMEASE-RELATED"/>
    <property type="match status" value="1"/>
</dbReference>
<keyword evidence="3 6" id="KW-0812">Transmembrane</keyword>
<dbReference type="SUPFAM" id="SSF103473">
    <property type="entry name" value="MFS general substrate transporter"/>
    <property type="match status" value="1"/>
</dbReference>